<evidence type="ECO:0000313" key="2">
    <source>
        <dbReference type="Proteomes" id="UP001143509"/>
    </source>
</evidence>
<dbReference type="Proteomes" id="UP001143509">
    <property type="component" value="Unassembled WGS sequence"/>
</dbReference>
<keyword evidence="2" id="KW-1185">Reference proteome</keyword>
<name>A0ABQ5TDG7_9CAUL</name>
<protein>
    <submittedName>
        <fullName evidence="1">Uncharacterized protein</fullName>
    </submittedName>
</protein>
<proteinExistence type="predicted"/>
<dbReference type="EMBL" id="BSFD01000011">
    <property type="protein sequence ID" value="GLK50348.1"/>
    <property type="molecule type" value="Genomic_DNA"/>
</dbReference>
<sequence>MERVAALNKTIATLSFSPKTRVKALPLAGRADLRFDELSKTNRYDLMHGVARMELEQARLMVFRLSDRLSPYRPLDTLFAETADRQMIPICAMRFP</sequence>
<reference evidence="1" key="1">
    <citation type="journal article" date="2014" name="Int. J. Syst. Evol. Microbiol.">
        <title>Complete genome of a new Firmicutes species belonging to the dominant human colonic microbiota ('Ruminococcus bicirculans') reveals two chromosomes and a selective capacity to utilize plant glucans.</title>
        <authorList>
            <consortium name="NISC Comparative Sequencing Program"/>
            <person name="Wegmann U."/>
            <person name="Louis P."/>
            <person name="Goesmann A."/>
            <person name="Henrissat B."/>
            <person name="Duncan S.H."/>
            <person name="Flint H.J."/>
        </authorList>
    </citation>
    <scope>NUCLEOTIDE SEQUENCE</scope>
    <source>
        <strain evidence="1">VKM B-1499</strain>
    </source>
</reference>
<organism evidence="1 2">
    <name type="scientific">Brevundimonas intermedia</name>
    <dbReference type="NCBI Taxonomy" id="74315"/>
    <lineage>
        <taxon>Bacteria</taxon>
        <taxon>Pseudomonadati</taxon>
        <taxon>Pseudomonadota</taxon>
        <taxon>Alphaproteobacteria</taxon>
        <taxon>Caulobacterales</taxon>
        <taxon>Caulobacteraceae</taxon>
        <taxon>Brevundimonas</taxon>
    </lineage>
</organism>
<evidence type="ECO:0000313" key="1">
    <source>
        <dbReference type="EMBL" id="GLK50348.1"/>
    </source>
</evidence>
<reference evidence="1" key="2">
    <citation type="submission" date="2023-01" db="EMBL/GenBank/DDBJ databases">
        <authorList>
            <person name="Sun Q."/>
            <person name="Evtushenko L."/>
        </authorList>
    </citation>
    <scope>NUCLEOTIDE SEQUENCE</scope>
    <source>
        <strain evidence="1">VKM B-1499</strain>
    </source>
</reference>
<accession>A0ABQ5TDG7</accession>
<comment type="caution">
    <text evidence="1">The sequence shown here is derived from an EMBL/GenBank/DDBJ whole genome shotgun (WGS) entry which is preliminary data.</text>
</comment>
<gene>
    <name evidence="1" type="ORF">GCM10017620_33220</name>
</gene>